<organism evidence="2 3">
    <name type="scientific">Phyllosticta citrichinensis</name>
    <dbReference type="NCBI Taxonomy" id="1130410"/>
    <lineage>
        <taxon>Eukaryota</taxon>
        <taxon>Fungi</taxon>
        <taxon>Dikarya</taxon>
        <taxon>Ascomycota</taxon>
        <taxon>Pezizomycotina</taxon>
        <taxon>Dothideomycetes</taxon>
        <taxon>Dothideomycetes incertae sedis</taxon>
        <taxon>Botryosphaeriales</taxon>
        <taxon>Phyllostictaceae</taxon>
        <taxon>Phyllosticta</taxon>
    </lineage>
</organism>
<sequence>MLGWVLALIGLSSYLTQDPCKFVVKSCWQVHTKTLAALRSERPPNLLLYLASTTTCCTVPITRSWNRVSNDGLAVTREKRNNLCCIPDFPCLTICVVGILPPTCFTHHPPAGLSIRKATYQSNPIKPDATSPGHRLRCTIMPCRIQRSCAHRRFDKAAHHTPPWKLRIARVADAVFFLLKRPSSSSSAAVAGTGCMPKNGAGVIWPFGSLSCPWRRRRW</sequence>
<protein>
    <recommendedName>
        <fullName evidence="4">Secreted protein</fullName>
    </recommendedName>
</protein>
<proteinExistence type="predicted"/>
<dbReference type="EMBL" id="JBBWUH010000002">
    <property type="protein sequence ID" value="KAK8175274.1"/>
    <property type="molecule type" value="Genomic_DNA"/>
</dbReference>
<keyword evidence="3" id="KW-1185">Reference proteome</keyword>
<evidence type="ECO:0000313" key="2">
    <source>
        <dbReference type="EMBL" id="KAK8175274.1"/>
    </source>
</evidence>
<keyword evidence="1" id="KW-0732">Signal</keyword>
<evidence type="ECO:0000256" key="1">
    <source>
        <dbReference type="SAM" id="SignalP"/>
    </source>
</evidence>
<name>A0ABR1Y293_9PEZI</name>
<accession>A0ABR1Y293</accession>
<reference evidence="2 3" key="1">
    <citation type="journal article" date="2022" name="G3 (Bethesda)">
        <title>Enemy or ally: a genomic approach to elucidate the lifestyle of Phyllosticta citrichinaensis.</title>
        <authorList>
            <person name="Buijs V.A."/>
            <person name="Groenewald J.Z."/>
            <person name="Haridas S."/>
            <person name="LaButti K.M."/>
            <person name="Lipzen A."/>
            <person name="Martin F.M."/>
            <person name="Barry K."/>
            <person name="Grigoriev I.V."/>
            <person name="Crous P.W."/>
            <person name="Seidl M.F."/>
        </authorList>
    </citation>
    <scope>NUCLEOTIDE SEQUENCE [LARGE SCALE GENOMIC DNA]</scope>
    <source>
        <strain evidence="2 3">CBS 129764</strain>
    </source>
</reference>
<dbReference type="Proteomes" id="UP001456524">
    <property type="component" value="Unassembled WGS sequence"/>
</dbReference>
<comment type="caution">
    <text evidence="2">The sequence shown here is derived from an EMBL/GenBank/DDBJ whole genome shotgun (WGS) entry which is preliminary data.</text>
</comment>
<feature type="chain" id="PRO_5047167976" description="Secreted protein" evidence="1">
    <location>
        <begin position="17"/>
        <end position="219"/>
    </location>
</feature>
<evidence type="ECO:0000313" key="3">
    <source>
        <dbReference type="Proteomes" id="UP001456524"/>
    </source>
</evidence>
<evidence type="ECO:0008006" key="4">
    <source>
        <dbReference type="Google" id="ProtNLM"/>
    </source>
</evidence>
<feature type="signal peptide" evidence="1">
    <location>
        <begin position="1"/>
        <end position="16"/>
    </location>
</feature>
<gene>
    <name evidence="2" type="ORF">IWX90DRAFT_104757</name>
</gene>